<evidence type="ECO:0000313" key="2">
    <source>
        <dbReference type="EMBL" id="MUN37941.1"/>
    </source>
</evidence>
<proteinExistence type="predicted"/>
<feature type="transmembrane region" description="Helical" evidence="1">
    <location>
        <begin position="60"/>
        <end position="80"/>
    </location>
</feature>
<dbReference type="AlphaFoldDB" id="A0A7K1L0I4"/>
<organism evidence="2 3">
    <name type="scientific">Actinomadura litoris</name>
    <dbReference type="NCBI Taxonomy" id="2678616"/>
    <lineage>
        <taxon>Bacteria</taxon>
        <taxon>Bacillati</taxon>
        <taxon>Actinomycetota</taxon>
        <taxon>Actinomycetes</taxon>
        <taxon>Streptosporangiales</taxon>
        <taxon>Thermomonosporaceae</taxon>
        <taxon>Actinomadura</taxon>
    </lineage>
</organism>
<dbReference type="Proteomes" id="UP000432015">
    <property type="component" value="Unassembled WGS sequence"/>
</dbReference>
<evidence type="ECO:0000256" key="1">
    <source>
        <dbReference type="SAM" id="Phobius"/>
    </source>
</evidence>
<gene>
    <name evidence="2" type="ORF">GNZ18_15185</name>
</gene>
<sequence length="95" mass="9663">MLSVVGALGVIAWLWTAWAVQAGKRWARSAATAMLALGAGVGASGLLIKDTSGDTGLPPVLGWLGTAPCLAGLAAVVLLWRRPPAPHAGAGHFRR</sequence>
<accession>A0A7K1L0I4</accession>
<comment type="caution">
    <text evidence="2">The sequence shown here is derived from an EMBL/GenBank/DDBJ whole genome shotgun (WGS) entry which is preliminary data.</text>
</comment>
<keyword evidence="1" id="KW-1133">Transmembrane helix</keyword>
<keyword evidence="1" id="KW-0472">Membrane</keyword>
<keyword evidence="1" id="KW-0812">Transmembrane</keyword>
<keyword evidence="3" id="KW-1185">Reference proteome</keyword>
<dbReference type="EMBL" id="WOFH01000005">
    <property type="protein sequence ID" value="MUN37941.1"/>
    <property type="molecule type" value="Genomic_DNA"/>
</dbReference>
<evidence type="ECO:0000313" key="3">
    <source>
        <dbReference type="Proteomes" id="UP000432015"/>
    </source>
</evidence>
<reference evidence="2 3" key="1">
    <citation type="submission" date="2019-11" db="EMBL/GenBank/DDBJ databases">
        <authorList>
            <person name="Cao P."/>
        </authorList>
    </citation>
    <scope>NUCLEOTIDE SEQUENCE [LARGE SCALE GENOMIC DNA]</scope>
    <source>
        <strain evidence="2 3">NEAU-AAG5</strain>
    </source>
</reference>
<name>A0A7K1L0I4_9ACTN</name>
<feature type="transmembrane region" description="Helical" evidence="1">
    <location>
        <begin position="29"/>
        <end position="48"/>
    </location>
</feature>
<protein>
    <submittedName>
        <fullName evidence="2">Uncharacterized protein</fullName>
    </submittedName>
</protein>